<protein>
    <submittedName>
        <fullName evidence="3">Uncharacterized protein</fullName>
    </submittedName>
</protein>
<evidence type="ECO:0000313" key="4">
    <source>
        <dbReference type="Proteomes" id="UP000283469"/>
    </source>
</evidence>
<feature type="region of interest" description="Disordered" evidence="1">
    <location>
        <begin position="134"/>
        <end position="155"/>
    </location>
</feature>
<dbReference type="Proteomes" id="UP000283469">
    <property type="component" value="Unassembled WGS sequence"/>
</dbReference>
<evidence type="ECO:0000256" key="2">
    <source>
        <dbReference type="SAM" id="Phobius"/>
    </source>
</evidence>
<evidence type="ECO:0000313" key="3">
    <source>
        <dbReference type="EMBL" id="RJG54300.1"/>
    </source>
</evidence>
<keyword evidence="2" id="KW-1133">Transmembrane helix</keyword>
<feature type="transmembrane region" description="Helical" evidence="2">
    <location>
        <begin position="12"/>
        <end position="34"/>
    </location>
</feature>
<name>A0A418YRI7_9SPHN</name>
<reference evidence="3 4" key="1">
    <citation type="submission" date="2018-08" db="EMBL/GenBank/DDBJ databases">
        <title>Sphingobium sp. EO9.</title>
        <authorList>
            <person name="Park Y."/>
            <person name="Kim K.H."/>
            <person name="Jeon C.O."/>
        </authorList>
    </citation>
    <scope>NUCLEOTIDE SEQUENCE [LARGE SCALE GENOMIC DNA]</scope>
    <source>
        <strain evidence="3 4">EO9</strain>
    </source>
</reference>
<dbReference type="EMBL" id="QVRA01000010">
    <property type="protein sequence ID" value="RJG54300.1"/>
    <property type="molecule type" value="Genomic_DNA"/>
</dbReference>
<dbReference type="AlphaFoldDB" id="A0A418YRI7"/>
<evidence type="ECO:0000256" key="1">
    <source>
        <dbReference type="SAM" id="MobiDB-lite"/>
    </source>
</evidence>
<proteinExistence type="predicted"/>
<feature type="transmembrane region" description="Helical" evidence="2">
    <location>
        <begin position="46"/>
        <end position="73"/>
    </location>
</feature>
<keyword evidence="2" id="KW-0812">Transmembrane</keyword>
<comment type="caution">
    <text evidence="3">The sequence shown here is derived from an EMBL/GenBank/DDBJ whole genome shotgun (WGS) entry which is preliminary data.</text>
</comment>
<organism evidence="3 4">
    <name type="scientific">Sphingobium terrigena</name>
    <dbReference type="NCBI Taxonomy" id="2304063"/>
    <lineage>
        <taxon>Bacteria</taxon>
        <taxon>Pseudomonadati</taxon>
        <taxon>Pseudomonadota</taxon>
        <taxon>Alphaproteobacteria</taxon>
        <taxon>Sphingomonadales</taxon>
        <taxon>Sphingomonadaceae</taxon>
        <taxon>Sphingobium</taxon>
    </lineage>
</organism>
<accession>A0A418YRI7</accession>
<dbReference type="RefSeq" id="WP_147418762.1">
    <property type="nucleotide sequence ID" value="NZ_QVRA01000010.1"/>
</dbReference>
<gene>
    <name evidence="3" type="ORF">D0Z70_12335</name>
</gene>
<keyword evidence="2" id="KW-0472">Membrane</keyword>
<keyword evidence="4" id="KW-1185">Reference proteome</keyword>
<sequence>MTEQSQPSASRVLWCLLGALLGGGGAAIALIVAGNLKSWGWSYPDLAATLLAAVALIITVLGVGLAIAAFWGFDQVRGASEKAAKKAAKKVAIEEVERHMEQAQIRDYLKREAEKILDSATIAELIQSRVDSVLFGGGRNDDLAADDDSSSDEGR</sequence>
<feature type="compositionally biased region" description="Acidic residues" evidence="1">
    <location>
        <begin position="143"/>
        <end position="155"/>
    </location>
</feature>